<feature type="region of interest" description="Disordered" evidence="1">
    <location>
        <begin position="61"/>
        <end position="82"/>
    </location>
</feature>
<evidence type="ECO:0000256" key="1">
    <source>
        <dbReference type="SAM" id="MobiDB-lite"/>
    </source>
</evidence>
<dbReference type="EMBL" id="BMAT01007262">
    <property type="protein sequence ID" value="GFR61150.1"/>
    <property type="molecule type" value="Genomic_DNA"/>
</dbReference>
<dbReference type="AlphaFoldDB" id="A0AAV4EK61"/>
<organism evidence="2 3">
    <name type="scientific">Elysia marginata</name>
    <dbReference type="NCBI Taxonomy" id="1093978"/>
    <lineage>
        <taxon>Eukaryota</taxon>
        <taxon>Metazoa</taxon>
        <taxon>Spiralia</taxon>
        <taxon>Lophotrochozoa</taxon>
        <taxon>Mollusca</taxon>
        <taxon>Gastropoda</taxon>
        <taxon>Heterobranchia</taxon>
        <taxon>Euthyneura</taxon>
        <taxon>Panpulmonata</taxon>
        <taxon>Sacoglossa</taxon>
        <taxon>Placobranchoidea</taxon>
        <taxon>Plakobranchidae</taxon>
        <taxon>Elysia</taxon>
    </lineage>
</organism>
<accession>A0AAV4EK61</accession>
<dbReference type="Proteomes" id="UP000762676">
    <property type="component" value="Unassembled WGS sequence"/>
</dbReference>
<proteinExistence type="predicted"/>
<protein>
    <submittedName>
        <fullName evidence="2">Uncharacterized protein</fullName>
    </submittedName>
</protein>
<keyword evidence="3" id="KW-1185">Reference proteome</keyword>
<comment type="caution">
    <text evidence="2">The sequence shown here is derived from an EMBL/GenBank/DDBJ whole genome shotgun (WGS) entry which is preliminary data.</text>
</comment>
<feature type="compositionally biased region" description="Basic and acidic residues" evidence="1">
    <location>
        <begin position="70"/>
        <end position="82"/>
    </location>
</feature>
<evidence type="ECO:0000313" key="2">
    <source>
        <dbReference type="EMBL" id="GFR61150.1"/>
    </source>
</evidence>
<evidence type="ECO:0000313" key="3">
    <source>
        <dbReference type="Proteomes" id="UP000762676"/>
    </source>
</evidence>
<sequence>MRELNRDYQESCRDSKRRAVGWKLFNEAFLAQKLSIFIASSYPEKDQCDVYISAKLRHKSNEVHKRHAERKNAAQQEKEKAKTEIDIETSVWTMDLQSVLTCPKT</sequence>
<gene>
    <name evidence="2" type="ORF">ElyMa_003549700</name>
</gene>
<name>A0AAV4EK61_9GAST</name>
<reference evidence="2 3" key="1">
    <citation type="journal article" date="2021" name="Elife">
        <title>Chloroplast acquisition without the gene transfer in kleptoplastic sea slugs, Plakobranchus ocellatus.</title>
        <authorList>
            <person name="Maeda T."/>
            <person name="Takahashi S."/>
            <person name="Yoshida T."/>
            <person name="Shimamura S."/>
            <person name="Takaki Y."/>
            <person name="Nagai Y."/>
            <person name="Toyoda A."/>
            <person name="Suzuki Y."/>
            <person name="Arimoto A."/>
            <person name="Ishii H."/>
            <person name="Satoh N."/>
            <person name="Nishiyama T."/>
            <person name="Hasebe M."/>
            <person name="Maruyama T."/>
            <person name="Minagawa J."/>
            <person name="Obokata J."/>
            <person name="Shigenobu S."/>
        </authorList>
    </citation>
    <scope>NUCLEOTIDE SEQUENCE [LARGE SCALE GENOMIC DNA]</scope>
</reference>